<reference evidence="1 2" key="1">
    <citation type="submission" date="2018-03" db="EMBL/GenBank/DDBJ databases">
        <title>Aquarubrobacter algicola gen. nov., sp. nov., a novel actinobacterium isolated from shallow eutrophic lake during the end of cyanobacterial harmful algal blooms.</title>
        <authorList>
            <person name="Chun S.J."/>
        </authorList>
    </citation>
    <scope>NUCLEOTIDE SEQUENCE [LARGE SCALE GENOMIC DNA]</scope>
    <source>
        <strain evidence="1 2">Seoho-28</strain>
    </source>
</reference>
<organism evidence="1 2">
    <name type="scientific">Paraconexibacter algicola</name>
    <dbReference type="NCBI Taxonomy" id="2133960"/>
    <lineage>
        <taxon>Bacteria</taxon>
        <taxon>Bacillati</taxon>
        <taxon>Actinomycetota</taxon>
        <taxon>Thermoleophilia</taxon>
        <taxon>Solirubrobacterales</taxon>
        <taxon>Paraconexibacteraceae</taxon>
        <taxon>Paraconexibacter</taxon>
    </lineage>
</organism>
<dbReference type="Proteomes" id="UP000240739">
    <property type="component" value="Unassembled WGS sequence"/>
</dbReference>
<dbReference type="AlphaFoldDB" id="A0A2T4UIP3"/>
<proteinExistence type="predicted"/>
<evidence type="ECO:0000313" key="1">
    <source>
        <dbReference type="EMBL" id="PTL59111.1"/>
    </source>
</evidence>
<dbReference type="OrthoDB" id="9800445at2"/>
<dbReference type="EMBL" id="PYYB01000001">
    <property type="protein sequence ID" value="PTL59111.1"/>
    <property type="molecule type" value="Genomic_DNA"/>
</dbReference>
<keyword evidence="2" id="KW-1185">Reference proteome</keyword>
<dbReference type="SUPFAM" id="SSF51905">
    <property type="entry name" value="FAD/NAD(P)-binding domain"/>
    <property type="match status" value="1"/>
</dbReference>
<protein>
    <submittedName>
        <fullName evidence="1">Uncharacterized protein</fullName>
    </submittedName>
</protein>
<gene>
    <name evidence="1" type="ORF">C7Y72_05340</name>
</gene>
<name>A0A2T4UIP3_9ACTN</name>
<dbReference type="RefSeq" id="WP_107567547.1">
    <property type="nucleotide sequence ID" value="NZ_PYYB01000001.1"/>
</dbReference>
<dbReference type="InterPro" id="IPR036188">
    <property type="entry name" value="FAD/NAD-bd_sf"/>
</dbReference>
<evidence type="ECO:0000313" key="2">
    <source>
        <dbReference type="Proteomes" id="UP000240739"/>
    </source>
</evidence>
<accession>A0A2T4UIP3</accession>
<comment type="caution">
    <text evidence="1">The sequence shown here is derived from an EMBL/GenBank/DDBJ whole genome shotgun (WGS) entry which is preliminary data.</text>
</comment>
<sequence>MREPVPSVPAVPGPAPRAGRARAGTVTVLGGSVAALVTADALARAGRPVALHLPARGAGGGFVALRRDGRRLELGVRALELGYEDDPAEAPPLAAYDPGFGGHRAYTPLVRRWVQELVGDRLVPLPAPQLVLDGRRHPDVHFTVDLHGLPALLGPRRTARVARGAAAAIAQHGARGIMPDAHPDLTLASASLANHGTTFHETLIAPLADKFLADGARRTLATWRRKVWMPLFWPATLLEACRPDGPAFRPQRRFETVADTPGPEGPDGGPGAVVTALLARLRAADAVRIAPLEGLAAAALRPGTVVGLGLRDLDPAYAPERARSVLAWLEVPHDGPVPLVHVADPENPLARVSDSGPGRRDGTRVLCAELRHDTPKERIDADARRGLRDAGLLPAAALTTAPTVMTGAQPTFDAPTAATRDAHAAALARVRAAHPGVVLVGPATAPGADAFNEQVVAGLAAAEALTR</sequence>